<evidence type="ECO:0000256" key="1">
    <source>
        <dbReference type="SAM" id="MobiDB-lite"/>
    </source>
</evidence>
<dbReference type="AlphaFoldDB" id="A0A0S7WI60"/>
<feature type="non-terminal residue" evidence="2">
    <location>
        <position position="389"/>
    </location>
</feature>
<reference evidence="2 3" key="1">
    <citation type="journal article" date="2015" name="Microbiome">
        <title>Genomic resolution of linkages in carbon, nitrogen, and sulfur cycling among widespread estuary sediment bacteria.</title>
        <authorList>
            <person name="Baker B.J."/>
            <person name="Lazar C.S."/>
            <person name="Teske A.P."/>
            <person name="Dick G.J."/>
        </authorList>
    </citation>
    <scope>NUCLEOTIDE SEQUENCE [LARGE SCALE GENOMIC DNA]</scope>
    <source>
        <strain evidence="2">DG_26</strain>
    </source>
</reference>
<proteinExistence type="predicted"/>
<dbReference type="Proteomes" id="UP000051124">
    <property type="component" value="Unassembled WGS sequence"/>
</dbReference>
<feature type="compositionally biased region" description="Pro residues" evidence="1">
    <location>
        <begin position="44"/>
        <end position="55"/>
    </location>
</feature>
<dbReference type="SUPFAM" id="SSF89260">
    <property type="entry name" value="Collagen-binding domain"/>
    <property type="match status" value="1"/>
</dbReference>
<organism evidence="2 3">
    <name type="scientific">candidate division TA06 bacterium DG_26</name>
    <dbReference type="NCBI Taxonomy" id="1703771"/>
    <lineage>
        <taxon>Bacteria</taxon>
        <taxon>Bacteria division TA06</taxon>
    </lineage>
</organism>
<protein>
    <recommendedName>
        <fullName evidence="4">Peptidase C-terminal archaeal/bacterial domain-containing protein</fullName>
    </recommendedName>
</protein>
<accession>A0A0S7WI60</accession>
<sequence>MERKLALIALSMILAVGMIPLSSYGVDQKPQGIEADASIRGEDPLPPVGPPPEGMPGPSDEEIMLKRQKIAEWLSTHAGLATGWPPCDFNEIEPNNLPPATQLVTYGDTVCADCTPDASDWDFYLFTGTAGQYITVDVEAMTYGGDFDPQVYITDEILTTLAFNEDWGGPPGPWIYDSRIANFALPYTGNYYILVKSVYPGALNTNYNLILYGPDPIDLAEPNDVFANATHIPLPPSGSPFGAGISPLGDLDFYYSFAYPTQHMIFTVTPAPGLKPGIAIYDEIGTLLDYANGGAPGEEIELQIDWGALGYEGHFFMKVVGSGNTTTGLYTLAVDYKCVTDCYSLADDYPWYLDNYVYDLGLYAGVGTDFYVAGYNIGTPVMSSITIPM</sequence>
<evidence type="ECO:0000313" key="3">
    <source>
        <dbReference type="Proteomes" id="UP000051124"/>
    </source>
</evidence>
<comment type="caution">
    <text evidence="2">The sequence shown here is derived from an EMBL/GenBank/DDBJ whole genome shotgun (WGS) entry which is preliminary data.</text>
</comment>
<dbReference type="EMBL" id="LIZT01000041">
    <property type="protein sequence ID" value="KPJ49811.1"/>
    <property type="molecule type" value="Genomic_DNA"/>
</dbReference>
<evidence type="ECO:0000313" key="2">
    <source>
        <dbReference type="EMBL" id="KPJ49811.1"/>
    </source>
</evidence>
<evidence type="ECO:0008006" key="4">
    <source>
        <dbReference type="Google" id="ProtNLM"/>
    </source>
</evidence>
<feature type="region of interest" description="Disordered" evidence="1">
    <location>
        <begin position="37"/>
        <end position="60"/>
    </location>
</feature>
<gene>
    <name evidence="2" type="ORF">AMJ40_04645</name>
</gene>
<dbReference type="Gene3D" id="2.60.120.380">
    <property type="match status" value="2"/>
</dbReference>
<name>A0A0S7WI60_UNCT6</name>